<evidence type="ECO:0000313" key="12">
    <source>
        <dbReference type="Proteomes" id="UP000316083"/>
    </source>
</evidence>
<comment type="caution">
    <text evidence="11">The sequence shown here is derived from an EMBL/GenBank/DDBJ whole genome shotgun (WGS) entry which is preliminary data.</text>
</comment>
<keyword evidence="2 9" id="KW-0813">Transport</keyword>
<evidence type="ECO:0000256" key="1">
    <source>
        <dbReference type="ARBA" id="ARBA00004429"/>
    </source>
</evidence>
<dbReference type="InterPro" id="IPR007387">
    <property type="entry name" value="TRAP_DctQ"/>
</dbReference>
<evidence type="ECO:0000256" key="4">
    <source>
        <dbReference type="ARBA" id="ARBA00022519"/>
    </source>
</evidence>
<feature type="transmembrane region" description="Helical" evidence="9">
    <location>
        <begin position="32"/>
        <end position="57"/>
    </location>
</feature>
<dbReference type="AlphaFoldDB" id="A0A560BBZ5"/>
<dbReference type="PANTHER" id="PTHR35011">
    <property type="entry name" value="2,3-DIKETO-L-GULONATE TRAP TRANSPORTER SMALL PERMEASE PROTEIN YIAM"/>
    <property type="match status" value="1"/>
</dbReference>
<evidence type="ECO:0000256" key="7">
    <source>
        <dbReference type="ARBA" id="ARBA00023136"/>
    </source>
</evidence>
<dbReference type="GO" id="GO:0022857">
    <property type="term" value="F:transmembrane transporter activity"/>
    <property type="evidence" value="ECO:0007669"/>
    <property type="project" value="UniProtKB-UniRule"/>
</dbReference>
<evidence type="ECO:0000256" key="3">
    <source>
        <dbReference type="ARBA" id="ARBA00022475"/>
    </source>
</evidence>
<keyword evidence="4 9" id="KW-0997">Cell inner membrane</keyword>
<dbReference type="Pfam" id="PF04290">
    <property type="entry name" value="DctQ"/>
    <property type="match status" value="1"/>
</dbReference>
<dbReference type="EMBL" id="VITF01000004">
    <property type="protein sequence ID" value="TWA70106.1"/>
    <property type="molecule type" value="Genomic_DNA"/>
</dbReference>
<accession>A0A560BBZ5</accession>
<proteinExistence type="inferred from homology"/>
<evidence type="ECO:0000256" key="6">
    <source>
        <dbReference type="ARBA" id="ARBA00022989"/>
    </source>
</evidence>
<evidence type="ECO:0000313" key="11">
    <source>
        <dbReference type="EMBL" id="TWA70106.1"/>
    </source>
</evidence>
<dbReference type="Proteomes" id="UP000316083">
    <property type="component" value="Unassembled WGS sequence"/>
</dbReference>
<evidence type="ECO:0000259" key="10">
    <source>
        <dbReference type="Pfam" id="PF04290"/>
    </source>
</evidence>
<comment type="function">
    <text evidence="9">Part of the tripartite ATP-independent periplasmic (TRAP) transport system.</text>
</comment>
<dbReference type="GO" id="GO:0005886">
    <property type="term" value="C:plasma membrane"/>
    <property type="evidence" value="ECO:0007669"/>
    <property type="project" value="UniProtKB-SubCell"/>
</dbReference>
<comment type="subcellular location">
    <subcellularLocation>
        <location evidence="1 9">Cell inner membrane</location>
        <topology evidence="1 9">Multi-pass membrane protein</topology>
    </subcellularLocation>
</comment>
<comment type="similarity">
    <text evidence="8 9">Belongs to the TRAP transporter small permease family.</text>
</comment>
<feature type="transmembrane region" description="Helical" evidence="9">
    <location>
        <begin position="69"/>
        <end position="86"/>
    </location>
</feature>
<dbReference type="GO" id="GO:0015740">
    <property type="term" value="P:C4-dicarboxylate transport"/>
    <property type="evidence" value="ECO:0007669"/>
    <property type="project" value="TreeGrafter"/>
</dbReference>
<evidence type="ECO:0000256" key="8">
    <source>
        <dbReference type="ARBA" id="ARBA00038436"/>
    </source>
</evidence>
<feature type="transmembrane region" description="Helical" evidence="9">
    <location>
        <begin position="107"/>
        <end position="130"/>
    </location>
</feature>
<dbReference type="InterPro" id="IPR055348">
    <property type="entry name" value="DctQ"/>
</dbReference>
<dbReference type="RefSeq" id="WP_145675502.1">
    <property type="nucleotide sequence ID" value="NZ_VITF01000004.1"/>
</dbReference>
<feature type="domain" description="Tripartite ATP-independent periplasmic transporters DctQ component" evidence="10">
    <location>
        <begin position="45"/>
        <end position="174"/>
    </location>
</feature>
<keyword evidence="5 9" id="KW-0812">Transmembrane</keyword>
<reference evidence="11 12" key="1">
    <citation type="submission" date="2019-06" db="EMBL/GenBank/DDBJ databases">
        <title>Genomic Encyclopedia of Type Strains, Phase IV (KMG-V): Genome sequencing to study the core and pangenomes of soil and plant-associated prokaryotes.</title>
        <authorList>
            <person name="Whitman W."/>
        </authorList>
    </citation>
    <scope>NUCLEOTIDE SEQUENCE [LARGE SCALE GENOMIC DNA]</scope>
    <source>
        <strain evidence="11 12">BR 11796</strain>
    </source>
</reference>
<name>A0A560BBZ5_AZOBR</name>
<comment type="subunit">
    <text evidence="9">The complex comprises the extracytoplasmic solute receptor protein and the two transmembrane proteins.</text>
</comment>
<dbReference type="PANTHER" id="PTHR35011:SF2">
    <property type="entry name" value="2,3-DIKETO-L-GULONATE TRAP TRANSPORTER SMALL PERMEASE PROTEIN YIAM"/>
    <property type="match status" value="1"/>
</dbReference>
<gene>
    <name evidence="11" type="ORF">FBZ82_104266</name>
</gene>
<keyword evidence="3" id="KW-1003">Cell membrane</keyword>
<protein>
    <recommendedName>
        <fullName evidence="9">TRAP transporter small permease protein</fullName>
    </recommendedName>
</protein>
<keyword evidence="7 9" id="KW-0472">Membrane</keyword>
<feature type="transmembrane region" description="Helical" evidence="9">
    <location>
        <begin position="150"/>
        <end position="172"/>
    </location>
</feature>
<keyword evidence="6 9" id="KW-1133">Transmembrane helix</keyword>
<evidence type="ECO:0000256" key="9">
    <source>
        <dbReference type="RuleBase" id="RU369079"/>
    </source>
</evidence>
<sequence>MAERQEERVSRSALPGQSLVWWLDRLLLGADLFAKAFVGLALLAITLTLFVGALGRYAFDFSFVGGEELARYLMVWMTFLGSYVLVREQRHIMIDIVLRMVPPPVQRWIAVLIGTVGLVTMVYITKYGYALAERMLTGFQMSPVLPIPRGLLHVSLPLGSALMALAFLHMALSHLLDPRNARPLFTEQPTEQPRED</sequence>
<evidence type="ECO:0000256" key="5">
    <source>
        <dbReference type="ARBA" id="ARBA00022692"/>
    </source>
</evidence>
<evidence type="ECO:0000256" key="2">
    <source>
        <dbReference type="ARBA" id="ARBA00022448"/>
    </source>
</evidence>
<organism evidence="11 12">
    <name type="scientific">Azospirillum brasilense</name>
    <dbReference type="NCBI Taxonomy" id="192"/>
    <lineage>
        <taxon>Bacteria</taxon>
        <taxon>Pseudomonadati</taxon>
        <taxon>Pseudomonadota</taxon>
        <taxon>Alphaproteobacteria</taxon>
        <taxon>Rhodospirillales</taxon>
        <taxon>Azospirillaceae</taxon>
        <taxon>Azospirillum</taxon>
    </lineage>
</organism>